<comment type="caution">
    <text evidence="1">The sequence shown here is derived from an EMBL/GenBank/DDBJ whole genome shotgun (WGS) entry which is preliminary data.</text>
</comment>
<evidence type="ECO:0000313" key="1">
    <source>
        <dbReference type="EMBL" id="PIR70413.1"/>
    </source>
</evidence>
<name>A0A2H0TFT6_9BACT</name>
<evidence type="ECO:0000313" key="2">
    <source>
        <dbReference type="Proteomes" id="UP000229383"/>
    </source>
</evidence>
<sequence length="224" mass="24883">MIDLLNKYLKEKVPAHGYFILGLTEYDPIIKSIKNFNGEMINIGSDRNIEGIDIARKIKKRAHFASSRLSPQMFVINAASLTREARSALLKIVEDPPAFTYFIFYADSREALDSTFRSRLIEITASSKTSSTSQDMADLAQNFLKADMVGREELLTVLADSSGLSSLASALEEKVLTSDDNSGLRGETLQILWNLRSLIKKPAVPASIIKDYLVYFIPLQGGDI</sequence>
<dbReference type="SUPFAM" id="SSF52540">
    <property type="entry name" value="P-loop containing nucleoside triphosphate hydrolases"/>
    <property type="match status" value="1"/>
</dbReference>
<proteinExistence type="predicted"/>
<dbReference type="Pfam" id="PF13177">
    <property type="entry name" value="DNA_pol3_delta2"/>
    <property type="match status" value="1"/>
</dbReference>
<dbReference type="InterPro" id="IPR027417">
    <property type="entry name" value="P-loop_NTPase"/>
</dbReference>
<dbReference type="EMBL" id="PFCN01000018">
    <property type="protein sequence ID" value="PIR70413.1"/>
    <property type="molecule type" value="Genomic_DNA"/>
</dbReference>
<dbReference type="Gene3D" id="3.40.50.300">
    <property type="entry name" value="P-loop containing nucleotide triphosphate hydrolases"/>
    <property type="match status" value="1"/>
</dbReference>
<accession>A0A2H0TFT6</accession>
<evidence type="ECO:0008006" key="3">
    <source>
        <dbReference type="Google" id="ProtNLM"/>
    </source>
</evidence>
<protein>
    <recommendedName>
        <fullName evidence="3">DNA polymerase III subunit delta</fullName>
    </recommendedName>
</protein>
<reference evidence="2" key="1">
    <citation type="submission" date="2017-09" db="EMBL/GenBank/DDBJ databases">
        <title>Depth-based differentiation of microbial function through sediment-hosted aquifers and enrichment of novel symbionts in the deep terrestrial subsurface.</title>
        <authorList>
            <person name="Probst A.J."/>
            <person name="Ladd B."/>
            <person name="Jarett J.K."/>
            <person name="Geller-Mcgrath D.E."/>
            <person name="Sieber C.M.K."/>
            <person name="Emerson J.B."/>
            <person name="Anantharaman K."/>
            <person name="Thomas B.C."/>
            <person name="Malmstrom R."/>
            <person name="Stieglmeier M."/>
            <person name="Klingl A."/>
            <person name="Woyke T."/>
            <person name="Ryan C.M."/>
            <person name="Banfield J.F."/>
        </authorList>
    </citation>
    <scope>NUCLEOTIDE SEQUENCE [LARGE SCALE GENOMIC DNA]</scope>
</reference>
<dbReference type="AlphaFoldDB" id="A0A2H0TFT6"/>
<dbReference type="Proteomes" id="UP000229383">
    <property type="component" value="Unassembled WGS sequence"/>
</dbReference>
<gene>
    <name evidence="1" type="ORF">COU46_01575</name>
</gene>
<organism evidence="1 2">
    <name type="scientific">Candidatus Niyogibacteria bacterium CG10_big_fil_rev_8_21_14_0_10_42_19</name>
    <dbReference type="NCBI Taxonomy" id="1974725"/>
    <lineage>
        <taxon>Bacteria</taxon>
        <taxon>Candidatus Niyogiibacteriota</taxon>
    </lineage>
</organism>